<dbReference type="Pfam" id="PF00023">
    <property type="entry name" value="Ank"/>
    <property type="match status" value="1"/>
</dbReference>
<reference evidence="2" key="1">
    <citation type="journal article" date="2023" name="Mol. Biol. Evol.">
        <title>Third-Generation Sequencing Reveals the Adaptive Role of the Epigenome in Three Deep-Sea Polychaetes.</title>
        <authorList>
            <person name="Perez M."/>
            <person name="Aroh O."/>
            <person name="Sun Y."/>
            <person name="Lan Y."/>
            <person name="Juniper S.K."/>
            <person name="Young C.R."/>
            <person name="Angers B."/>
            <person name="Qian P.Y."/>
        </authorList>
    </citation>
    <scope>NUCLEOTIDE SEQUENCE</scope>
    <source>
        <strain evidence="2">P08H-3</strain>
    </source>
</reference>
<dbReference type="InterPro" id="IPR001496">
    <property type="entry name" value="SOCS_box"/>
</dbReference>
<name>A0AAD9K4C0_9ANNE</name>
<dbReference type="SMART" id="SM00248">
    <property type="entry name" value="ANK"/>
    <property type="match status" value="5"/>
</dbReference>
<dbReference type="AlphaFoldDB" id="A0AAD9K4C0"/>
<organism evidence="2 3">
    <name type="scientific">Paralvinella palmiformis</name>
    <dbReference type="NCBI Taxonomy" id="53620"/>
    <lineage>
        <taxon>Eukaryota</taxon>
        <taxon>Metazoa</taxon>
        <taxon>Spiralia</taxon>
        <taxon>Lophotrochozoa</taxon>
        <taxon>Annelida</taxon>
        <taxon>Polychaeta</taxon>
        <taxon>Sedentaria</taxon>
        <taxon>Canalipalpata</taxon>
        <taxon>Terebellida</taxon>
        <taxon>Terebelliformia</taxon>
        <taxon>Alvinellidae</taxon>
        <taxon>Paralvinella</taxon>
    </lineage>
</organism>
<dbReference type="SUPFAM" id="SSF48403">
    <property type="entry name" value="Ankyrin repeat"/>
    <property type="match status" value="1"/>
</dbReference>
<keyword evidence="3" id="KW-1185">Reference proteome</keyword>
<evidence type="ECO:0000259" key="1">
    <source>
        <dbReference type="PROSITE" id="PS50225"/>
    </source>
</evidence>
<dbReference type="InterPro" id="IPR002110">
    <property type="entry name" value="Ankyrin_rpt"/>
</dbReference>
<evidence type="ECO:0000313" key="2">
    <source>
        <dbReference type="EMBL" id="KAK2164534.1"/>
    </source>
</evidence>
<dbReference type="InterPro" id="IPR036770">
    <property type="entry name" value="Ankyrin_rpt-contain_sf"/>
</dbReference>
<evidence type="ECO:0000313" key="3">
    <source>
        <dbReference type="Proteomes" id="UP001208570"/>
    </source>
</evidence>
<protein>
    <recommendedName>
        <fullName evidence="1">SOCS box domain-containing protein</fullName>
    </recommendedName>
</protein>
<gene>
    <name evidence="2" type="ORF">LSH36_62g03003</name>
</gene>
<feature type="domain" description="SOCS box" evidence="1">
    <location>
        <begin position="473"/>
        <end position="522"/>
    </location>
</feature>
<dbReference type="EMBL" id="JAODUP010000062">
    <property type="protein sequence ID" value="KAK2164534.1"/>
    <property type="molecule type" value="Genomic_DNA"/>
</dbReference>
<comment type="caution">
    <text evidence="2">The sequence shown here is derived from an EMBL/GenBank/DDBJ whole genome shotgun (WGS) entry which is preliminary data.</text>
</comment>
<accession>A0AAD9K4C0</accession>
<proteinExistence type="predicted"/>
<dbReference type="PROSITE" id="PS50225">
    <property type="entry name" value="SOCS"/>
    <property type="match status" value="1"/>
</dbReference>
<dbReference type="Gene3D" id="1.25.40.20">
    <property type="entry name" value="Ankyrin repeat-containing domain"/>
    <property type="match status" value="1"/>
</dbReference>
<dbReference type="Proteomes" id="UP001208570">
    <property type="component" value="Unassembled WGS sequence"/>
</dbReference>
<sequence>MSELEPKLDAPITKMIYDGQNASTILAKMAEKYYSKGYPPRVVYYHSLLIHAIRARRLDLVRACFGHDEYRPRYVRQHLGHRSLSPVWESILIGDEHVLDYLLTRGSDLTEQFDVSIRGQRFTASPLQAAIKAHDFELFLKLVEVQELCHPSVELYCLHDACVDASPDFMAKMLNDGKISLEANKLSPSGHTPLCIAARHHPDFIPLLLNAGSNPNIECRDGKTALNALCKAINRGKMLHSKPGSLTLVKLLLERGTRGSDSPESSALRELISRSNFLYDQNIANMSTIYGDLVRLVSERSCQESKDMALLDVVNYLYYILCGCLAHRTDPNRLATSISIQYRQMLFWLQKINLLRDGGAHFDPTCWRLIFGHLLKANRGNIILFTNQRFMDGYRSCLGIIRQVLRILPPPGSASEPSDVEEGLVELIVGQPDVYLCFLGIYMDYSTVYRSSVTIRRLLEALDGVEALNNKQQLIALLEHLLNNASTLKYIVKRSIIEQLRGTNLLKNVQELPLPKELRYYLVVDEEISLCS</sequence>